<accession>A0A7C3ZIF3</accession>
<keyword evidence="1" id="KW-0732">Signal</keyword>
<feature type="chain" id="PRO_5028227135" evidence="1">
    <location>
        <begin position="24"/>
        <end position="222"/>
    </location>
</feature>
<sequence length="222" mass="24827">MKMKRYLIAIVCCLALTTTKVRADSPLTSTDFNRAYQDVALVKKASTSGMDDSIMAALSNPQVPHDVRAAIVNALGWNINGQQNGRMYAEYVARSHNVTTSELTIDMLTPQEAFSLGYLLAMDDYFTMKPLGGTGEVEQAQPLELLDAAVGKNHRDFSIYLIRSLVRTQNEMHRLTWCGVYTDITSAISGFPFERNMRDEAVGIIMEYMNIYQEYCGDKAPN</sequence>
<name>A0A7C3ZIF3_9CYAN</name>
<proteinExistence type="predicted"/>
<feature type="signal peptide" evidence="1">
    <location>
        <begin position="1"/>
        <end position="23"/>
    </location>
</feature>
<protein>
    <submittedName>
        <fullName evidence="2">Uncharacterized protein</fullName>
    </submittedName>
</protein>
<comment type="caution">
    <text evidence="2">The sequence shown here is derived from an EMBL/GenBank/DDBJ whole genome shotgun (WGS) entry which is preliminary data.</text>
</comment>
<evidence type="ECO:0000256" key="1">
    <source>
        <dbReference type="SAM" id="SignalP"/>
    </source>
</evidence>
<dbReference type="EMBL" id="DSPX01000043">
    <property type="protein sequence ID" value="HGF99962.1"/>
    <property type="molecule type" value="Genomic_DNA"/>
</dbReference>
<gene>
    <name evidence="2" type="ORF">ENR15_04690</name>
</gene>
<organism evidence="2">
    <name type="scientific">Planktothricoides sp. SpSt-374</name>
    <dbReference type="NCBI Taxonomy" id="2282167"/>
    <lineage>
        <taxon>Bacteria</taxon>
        <taxon>Bacillati</taxon>
        <taxon>Cyanobacteriota</taxon>
        <taxon>Cyanophyceae</taxon>
        <taxon>Oscillatoriophycideae</taxon>
        <taxon>Oscillatoriales</taxon>
        <taxon>Oscillatoriaceae</taxon>
        <taxon>Planktothricoides</taxon>
    </lineage>
</organism>
<evidence type="ECO:0000313" key="2">
    <source>
        <dbReference type="EMBL" id="HGF99962.1"/>
    </source>
</evidence>
<reference evidence="2" key="1">
    <citation type="journal article" date="2020" name="mSystems">
        <title>Genome- and Community-Level Interaction Insights into Carbon Utilization and Element Cycling Functions of Hydrothermarchaeota in Hydrothermal Sediment.</title>
        <authorList>
            <person name="Zhou Z."/>
            <person name="Liu Y."/>
            <person name="Xu W."/>
            <person name="Pan J."/>
            <person name="Luo Z.H."/>
            <person name="Li M."/>
        </authorList>
    </citation>
    <scope>NUCLEOTIDE SEQUENCE [LARGE SCALE GENOMIC DNA]</scope>
    <source>
        <strain evidence="2">SpSt-374</strain>
    </source>
</reference>
<dbReference type="AlphaFoldDB" id="A0A7C3ZIF3"/>